<accession>A0A0R1ZVJ9</accession>
<proteinExistence type="predicted"/>
<dbReference type="Gene3D" id="3.20.20.370">
    <property type="entry name" value="Glycoside hydrolase/deacetylase"/>
    <property type="match status" value="1"/>
</dbReference>
<dbReference type="STRING" id="1291052.FC18_GL000635"/>
<dbReference type="SUPFAM" id="SSF88713">
    <property type="entry name" value="Glycoside hydrolase/deacetylase"/>
    <property type="match status" value="1"/>
</dbReference>
<dbReference type="Proteomes" id="UP000051679">
    <property type="component" value="Unassembled WGS sequence"/>
</dbReference>
<dbReference type="PATRIC" id="fig|1291052.5.peg.648"/>
<dbReference type="PANTHER" id="PTHR10587:SF133">
    <property type="entry name" value="CHITIN DEACETYLASE 1-RELATED"/>
    <property type="match status" value="1"/>
</dbReference>
<keyword evidence="5" id="KW-1185">Reference proteome</keyword>
<protein>
    <submittedName>
        <fullName evidence="4">Polysaccharide deacetylase</fullName>
    </submittedName>
</protein>
<dbReference type="GO" id="GO:0046872">
    <property type="term" value="F:metal ion binding"/>
    <property type="evidence" value="ECO:0007669"/>
    <property type="project" value="UniProtKB-KW"/>
</dbReference>
<dbReference type="GO" id="GO:0016020">
    <property type="term" value="C:membrane"/>
    <property type="evidence" value="ECO:0007669"/>
    <property type="project" value="TreeGrafter"/>
</dbReference>
<comment type="caution">
    <text evidence="4">The sequence shown here is derived from an EMBL/GenBank/DDBJ whole genome shotgun (WGS) entry which is preliminary data.</text>
</comment>
<evidence type="ECO:0000256" key="1">
    <source>
        <dbReference type="ARBA" id="ARBA00022723"/>
    </source>
</evidence>
<dbReference type="GO" id="GO:0016810">
    <property type="term" value="F:hydrolase activity, acting on carbon-nitrogen (but not peptide) bonds"/>
    <property type="evidence" value="ECO:0007669"/>
    <property type="project" value="InterPro"/>
</dbReference>
<dbReference type="InterPro" id="IPR011330">
    <property type="entry name" value="Glyco_hydro/deAcase_b/a-brl"/>
</dbReference>
<dbReference type="AlphaFoldDB" id="A0A0R1ZVJ9"/>
<dbReference type="InterPro" id="IPR002509">
    <property type="entry name" value="NODB_dom"/>
</dbReference>
<sequence length="426" mass="46751">MVLALSACGAHKPASQSDKLLQVQQKSLASSVVQEHNNVTVIMPREKGKHNLVTAKKYVAAAKKELGKVTGQTQSKAAYVTFTGQKSARNFVHLQPVVSVYQRQKRATKLVARRQLASVNVDTQTGKAVTAGSLMRSQQQLKAINYHALAVAVAHKQYTDVQLTQARSITFMKNMAAQNFNLSSKYLTIFPAQNPLHIKAVKIPLTQIKGYLDRLYTVAEPNFGKEKVVALSFDDGPNPKTTPTVLKTLKQEHIKATFFMVGYEVAANPALARSVVQAGNEVGTHTFDHKNLAVLDPASAYAEVEQSANAMYHALGTLPLTLRPPYGAVNKAHDSTIPLPSIQWAVDSEDWRVHAPAPIIARINRTVYPGAIILMHDIHPQSVAALPQVIRTLKAKGYRFVTVNQLLGKYLLPEEQYFGAGDHRSI</sequence>
<keyword evidence="2" id="KW-0378">Hydrolase</keyword>
<dbReference type="PANTHER" id="PTHR10587">
    <property type="entry name" value="GLYCOSYL TRANSFERASE-RELATED"/>
    <property type="match status" value="1"/>
</dbReference>
<keyword evidence="1" id="KW-0479">Metal-binding</keyword>
<evidence type="ECO:0000259" key="3">
    <source>
        <dbReference type="PROSITE" id="PS51677"/>
    </source>
</evidence>
<dbReference type="Pfam" id="PF01522">
    <property type="entry name" value="Polysacc_deac_1"/>
    <property type="match status" value="1"/>
</dbReference>
<evidence type="ECO:0000256" key="2">
    <source>
        <dbReference type="ARBA" id="ARBA00022801"/>
    </source>
</evidence>
<evidence type="ECO:0000313" key="5">
    <source>
        <dbReference type="Proteomes" id="UP000051679"/>
    </source>
</evidence>
<reference evidence="4 5" key="1">
    <citation type="journal article" date="2015" name="Genome Announc.">
        <title>Expanding the biotechnology potential of lactobacilli through comparative genomics of 213 strains and associated genera.</title>
        <authorList>
            <person name="Sun Z."/>
            <person name="Harris H.M."/>
            <person name="McCann A."/>
            <person name="Guo C."/>
            <person name="Argimon S."/>
            <person name="Zhang W."/>
            <person name="Yang X."/>
            <person name="Jeffery I.B."/>
            <person name="Cooney J.C."/>
            <person name="Kagawa T.F."/>
            <person name="Liu W."/>
            <person name="Song Y."/>
            <person name="Salvetti E."/>
            <person name="Wrobel A."/>
            <person name="Rasinkangas P."/>
            <person name="Parkhill J."/>
            <person name="Rea M.C."/>
            <person name="O'Sullivan O."/>
            <person name="Ritari J."/>
            <person name="Douillard F.P."/>
            <person name="Paul Ross R."/>
            <person name="Yang R."/>
            <person name="Briner A.E."/>
            <person name="Felis G.E."/>
            <person name="de Vos W.M."/>
            <person name="Barrangou R."/>
            <person name="Klaenhammer T.R."/>
            <person name="Caufield P.W."/>
            <person name="Cui Y."/>
            <person name="Zhang H."/>
            <person name="O'Toole P.W."/>
        </authorList>
    </citation>
    <scope>NUCLEOTIDE SEQUENCE [LARGE SCALE GENOMIC DNA]</scope>
    <source>
        <strain evidence="4 5">DSM 20505</strain>
    </source>
</reference>
<dbReference type="PROSITE" id="PS51677">
    <property type="entry name" value="NODB"/>
    <property type="match status" value="1"/>
</dbReference>
<dbReference type="InterPro" id="IPR050248">
    <property type="entry name" value="Polysacc_deacetylase_ArnD"/>
</dbReference>
<name>A0A0R1ZVJ9_9LACO</name>
<dbReference type="GO" id="GO:0005975">
    <property type="term" value="P:carbohydrate metabolic process"/>
    <property type="evidence" value="ECO:0007669"/>
    <property type="project" value="InterPro"/>
</dbReference>
<gene>
    <name evidence="4" type="ORF">FC18_GL000635</name>
</gene>
<dbReference type="EMBL" id="AYYO01000009">
    <property type="protein sequence ID" value="KRM56107.1"/>
    <property type="molecule type" value="Genomic_DNA"/>
</dbReference>
<organism evidence="4 5">
    <name type="scientific">Lacticaseibacillus sharpeae JCM 1186 = DSM 20505</name>
    <dbReference type="NCBI Taxonomy" id="1291052"/>
    <lineage>
        <taxon>Bacteria</taxon>
        <taxon>Bacillati</taxon>
        <taxon>Bacillota</taxon>
        <taxon>Bacilli</taxon>
        <taxon>Lactobacillales</taxon>
        <taxon>Lactobacillaceae</taxon>
        <taxon>Lacticaseibacillus</taxon>
    </lineage>
</organism>
<evidence type="ECO:0000313" key="4">
    <source>
        <dbReference type="EMBL" id="KRM56107.1"/>
    </source>
</evidence>
<feature type="domain" description="NodB homology" evidence="3">
    <location>
        <begin position="227"/>
        <end position="401"/>
    </location>
</feature>